<dbReference type="Pfam" id="PF07751">
    <property type="entry name" value="Abi_2"/>
    <property type="match status" value="1"/>
</dbReference>
<feature type="transmembrane region" description="Helical" evidence="1">
    <location>
        <begin position="12"/>
        <end position="34"/>
    </location>
</feature>
<evidence type="ECO:0000256" key="1">
    <source>
        <dbReference type="SAM" id="Phobius"/>
    </source>
</evidence>
<dbReference type="Proteomes" id="UP000294597">
    <property type="component" value="Unassembled WGS sequence"/>
</dbReference>
<organism evidence="2 3">
    <name type="scientific">Flavobacterium hiemivividum</name>
    <dbReference type="NCBI Taxonomy" id="2541734"/>
    <lineage>
        <taxon>Bacteria</taxon>
        <taxon>Pseudomonadati</taxon>
        <taxon>Bacteroidota</taxon>
        <taxon>Flavobacteriia</taxon>
        <taxon>Flavobacteriales</taxon>
        <taxon>Flavobacteriaceae</taxon>
        <taxon>Flavobacterium</taxon>
    </lineage>
</organism>
<name>A0A4R5CP64_9FLAO</name>
<keyword evidence="1" id="KW-0472">Membrane</keyword>
<gene>
    <name evidence="2" type="ORF">E0F98_15915</name>
</gene>
<dbReference type="EMBL" id="SMFO01000027">
    <property type="protein sequence ID" value="TDE00561.1"/>
    <property type="molecule type" value="Genomic_DNA"/>
</dbReference>
<dbReference type="AlphaFoldDB" id="A0A4R5CP64"/>
<keyword evidence="3" id="KW-1185">Reference proteome</keyword>
<reference evidence="2 3" key="1">
    <citation type="submission" date="2019-03" db="EMBL/GenBank/DDBJ databases">
        <title>Flavobacterium TSA-D2 sp. nov., isolated from arctic soil.</title>
        <authorList>
            <person name="Chaudhary D.K."/>
        </authorList>
    </citation>
    <scope>NUCLEOTIDE SEQUENCE [LARGE SCALE GENOMIC DNA]</scope>
    <source>
        <strain evidence="2 3">TSA-D2</strain>
    </source>
</reference>
<keyword evidence="1" id="KW-0812">Transmembrane</keyword>
<accession>A0A4R5CP64</accession>
<keyword evidence="1" id="KW-1133">Transmembrane helix</keyword>
<proteinExistence type="predicted"/>
<dbReference type="InterPro" id="IPR011664">
    <property type="entry name" value="Abi_system_AbiD/AbiF-like"/>
</dbReference>
<comment type="caution">
    <text evidence="2">The sequence shown here is derived from an EMBL/GenBank/DDBJ whole genome shotgun (WGS) entry which is preliminary data.</text>
</comment>
<sequence>MILPLHRIFAPIVPVALPIRTAFWSFFFITIWRINYLKPLLNKLDNAPHFLKNISYYRLKGYWWEMQSDKVEHKFSPNSYFEDVIDLYNFDRHLRLLMFDAIERIEVALRTKLIYHLSLSQGPLFYLDDSIFTDKAKQQATVDHLISEIDRSKEQFILEHRKYHKGEPFESWKALEVTSLGTLSKLYKNLNHQLPEKSKIAQEFGFNSHKDFSSFLEAITVIRNVIAHHSRLWNNNVTTKYLWPKNLKSNPITYVPNENQRAKLFPLLSLTIHAIEIISPGNSIKEKFFQLLNEYPVVSVHKMGFPANWKTQPIWVK</sequence>
<evidence type="ECO:0000313" key="3">
    <source>
        <dbReference type="Proteomes" id="UP000294597"/>
    </source>
</evidence>
<evidence type="ECO:0000313" key="2">
    <source>
        <dbReference type="EMBL" id="TDE00561.1"/>
    </source>
</evidence>
<protein>
    <submittedName>
        <fullName evidence="2">Abi family protein</fullName>
    </submittedName>
</protein>